<keyword evidence="2" id="KW-1185">Reference proteome</keyword>
<evidence type="ECO:0000313" key="2">
    <source>
        <dbReference type="Proteomes" id="UP000243515"/>
    </source>
</evidence>
<dbReference type="EMBL" id="NPHW01003650">
    <property type="protein sequence ID" value="OXV09209.1"/>
    <property type="molecule type" value="Genomic_DNA"/>
</dbReference>
<comment type="caution">
    <text evidence="1">The sequence shown here is derived from an EMBL/GenBank/DDBJ whole genome shotgun (WGS) entry which is preliminary data.</text>
</comment>
<evidence type="ECO:0008006" key="3">
    <source>
        <dbReference type="Google" id="ProtNLM"/>
    </source>
</evidence>
<organism evidence="1 2">
    <name type="scientific">Elaphomyces granulatus</name>
    <dbReference type="NCBI Taxonomy" id="519963"/>
    <lineage>
        <taxon>Eukaryota</taxon>
        <taxon>Fungi</taxon>
        <taxon>Dikarya</taxon>
        <taxon>Ascomycota</taxon>
        <taxon>Pezizomycotina</taxon>
        <taxon>Eurotiomycetes</taxon>
        <taxon>Eurotiomycetidae</taxon>
        <taxon>Eurotiales</taxon>
        <taxon>Elaphomycetaceae</taxon>
        <taxon>Elaphomyces</taxon>
    </lineage>
</organism>
<reference evidence="1 2" key="1">
    <citation type="journal article" date="2015" name="Environ. Microbiol.">
        <title>Metagenome sequence of Elaphomyces granulatus from sporocarp tissue reveals Ascomycota ectomycorrhizal fingerprints of genome expansion and a Proteobacteria-rich microbiome.</title>
        <authorList>
            <person name="Quandt C.A."/>
            <person name="Kohler A."/>
            <person name="Hesse C.N."/>
            <person name="Sharpton T.J."/>
            <person name="Martin F."/>
            <person name="Spatafora J.W."/>
        </authorList>
    </citation>
    <scope>NUCLEOTIDE SEQUENCE [LARGE SCALE GENOMIC DNA]</scope>
    <source>
        <strain evidence="1 2">OSC145934</strain>
    </source>
</reference>
<evidence type="ECO:0000313" key="1">
    <source>
        <dbReference type="EMBL" id="OXV09209.1"/>
    </source>
</evidence>
<name>A0A232LYH9_9EURO</name>
<dbReference type="OrthoDB" id="3562866at2759"/>
<proteinExistence type="predicted"/>
<protein>
    <recommendedName>
        <fullName evidence="3">HTH psq-type domain-containing protein</fullName>
    </recommendedName>
</protein>
<accession>A0A232LYH9</accession>
<sequence length="165" mass="19140">MDSTPNPTPNQLDSPETRLQKARDFLQENPNEKPMIAAKIYDIPPSTLYSAIKRARFTAQQENDVRKWFKKYQSTLKEYNIKRKNVINFDEAGFRVGCSKGQFILVPDDINEYYALSPEDRRSLTIFEVINATGSRPPPPFVVIQGKWVMADWYTPEWHPDTKPS</sequence>
<dbReference type="Proteomes" id="UP000243515">
    <property type="component" value="Unassembled WGS sequence"/>
</dbReference>
<gene>
    <name evidence="1" type="ORF">Egran_03031</name>
</gene>
<dbReference type="AlphaFoldDB" id="A0A232LYH9"/>